<accession>A0A1H6E5H6</accession>
<dbReference type="PROSITE" id="PS51257">
    <property type="entry name" value="PROKAR_LIPOPROTEIN"/>
    <property type="match status" value="1"/>
</dbReference>
<comment type="similarity">
    <text evidence="1">Belongs to the leucine-binding protein family.</text>
</comment>
<keyword evidence="6" id="KW-1185">Reference proteome</keyword>
<name>A0A1H6E5H6_9ACTN</name>
<feature type="signal peptide" evidence="3">
    <location>
        <begin position="1"/>
        <end position="23"/>
    </location>
</feature>
<dbReference type="PANTHER" id="PTHR47235">
    <property type="entry name" value="BLR6548 PROTEIN"/>
    <property type="match status" value="1"/>
</dbReference>
<dbReference type="PANTHER" id="PTHR47235:SF1">
    <property type="entry name" value="BLR6548 PROTEIN"/>
    <property type="match status" value="1"/>
</dbReference>
<dbReference type="InterPro" id="IPR028081">
    <property type="entry name" value="Leu-bd"/>
</dbReference>
<dbReference type="EMBL" id="FNVO01000036">
    <property type="protein sequence ID" value="SEG92950.1"/>
    <property type="molecule type" value="Genomic_DNA"/>
</dbReference>
<sequence length="395" mass="40832">MSRPHRATLKALALAGAGALVLAACGGGSDAASGGEYNWGINAELSGATSAYGKTLQQGIQAYVDEVNAAGGINGHKIKLTALDNGGEQSRAAANTTQLATAHRVNVIFGNVLSSNCSAAQPVAVRNKVPLACISAAEHNPYVFNIGPDNARAATPLFEAAKKVTGKSDPKTAFVYLNTLTDLALAKDVQAKAAGAGIQLATAQEIDLMSTDYSSQTAKVVAAKPDVVLISHTGPGLLSVLKGVRAAGIQAPFVWLDGTANLTSLASSTDENVYAMTVYSLVQPDATEEGAKAYINAVKSKIKDSSTLMGLNDGEAVMGYLSAKAYGEAMKACGYPCSGEQLKQQLEKLQTSIPGIVDAFGYTADDHYPFKNWYLYNVVGSKATLTQTLAAGSSS</sequence>
<evidence type="ECO:0000313" key="5">
    <source>
        <dbReference type="EMBL" id="SEG92950.1"/>
    </source>
</evidence>
<dbReference type="AlphaFoldDB" id="A0A1H6E5H6"/>
<evidence type="ECO:0000256" key="2">
    <source>
        <dbReference type="ARBA" id="ARBA00022729"/>
    </source>
</evidence>
<dbReference type="InterPro" id="IPR028082">
    <property type="entry name" value="Peripla_BP_I"/>
</dbReference>
<evidence type="ECO:0000313" key="6">
    <source>
        <dbReference type="Proteomes" id="UP000236723"/>
    </source>
</evidence>
<evidence type="ECO:0000256" key="1">
    <source>
        <dbReference type="ARBA" id="ARBA00010062"/>
    </source>
</evidence>
<reference evidence="6" key="1">
    <citation type="submission" date="2016-10" db="EMBL/GenBank/DDBJ databases">
        <authorList>
            <person name="Varghese N."/>
            <person name="Submissions S."/>
        </authorList>
    </citation>
    <scope>NUCLEOTIDE SEQUENCE [LARGE SCALE GENOMIC DNA]</scope>
    <source>
        <strain evidence="6">DSM 43163</strain>
    </source>
</reference>
<keyword evidence="2 3" id="KW-0732">Signal</keyword>
<protein>
    <submittedName>
        <fullName evidence="5">ABC-type branched-chain amino acid transport system, substrate-binding protein</fullName>
    </submittedName>
</protein>
<evidence type="ECO:0000256" key="3">
    <source>
        <dbReference type="SAM" id="SignalP"/>
    </source>
</evidence>
<dbReference type="SUPFAM" id="SSF53822">
    <property type="entry name" value="Periplasmic binding protein-like I"/>
    <property type="match status" value="1"/>
</dbReference>
<dbReference type="RefSeq" id="WP_103944546.1">
    <property type="nucleotide sequence ID" value="NZ_FNVO01000036.1"/>
</dbReference>
<dbReference type="OrthoDB" id="7337537at2"/>
<proteinExistence type="inferred from homology"/>
<gene>
    <name evidence="5" type="ORF">SAMN04489712_13625</name>
</gene>
<feature type="domain" description="Leucine-binding protein" evidence="4">
    <location>
        <begin position="40"/>
        <end position="379"/>
    </location>
</feature>
<dbReference type="Pfam" id="PF13458">
    <property type="entry name" value="Peripla_BP_6"/>
    <property type="match status" value="1"/>
</dbReference>
<feature type="chain" id="PRO_5038486133" evidence="3">
    <location>
        <begin position="24"/>
        <end position="395"/>
    </location>
</feature>
<evidence type="ECO:0000259" key="4">
    <source>
        <dbReference type="Pfam" id="PF13458"/>
    </source>
</evidence>
<dbReference type="Proteomes" id="UP000236723">
    <property type="component" value="Unassembled WGS sequence"/>
</dbReference>
<dbReference type="Gene3D" id="3.40.50.2300">
    <property type="match status" value="2"/>
</dbReference>
<organism evidence="5 6">
    <name type="scientific">Thermomonospora echinospora</name>
    <dbReference type="NCBI Taxonomy" id="1992"/>
    <lineage>
        <taxon>Bacteria</taxon>
        <taxon>Bacillati</taxon>
        <taxon>Actinomycetota</taxon>
        <taxon>Actinomycetes</taxon>
        <taxon>Streptosporangiales</taxon>
        <taxon>Thermomonosporaceae</taxon>
        <taxon>Thermomonospora</taxon>
    </lineage>
</organism>